<protein>
    <submittedName>
        <fullName evidence="3">Twin-arginine translocation pathway signal</fullName>
    </submittedName>
</protein>
<dbReference type="PANTHER" id="PTHR42928:SF5">
    <property type="entry name" value="BLR1237 PROTEIN"/>
    <property type="match status" value="1"/>
</dbReference>
<dbReference type="Gene3D" id="3.40.190.150">
    <property type="entry name" value="Bordetella uptake gene, domain 1"/>
    <property type="match status" value="1"/>
</dbReference>
<keyword evidence="2" id="KW-0732">Signal</keyword>
<accession>A0A2S0IB70</accession>
<feature type="signal peptide" evidence="2">
    <location>
        <begin position="1"/>
        <end position="39"/>
    </location>
</feature>
<dbReference type="PROSITE" id="PS51318">
    <property type="entry name" value="TAT"/>
    <property type="match status" value="1"/>
</dbReference>
<keyword evidence="4" id="KW-1185">Reference proteome</keyword>
<evidence type="ECO:0000256" key="2">
    <source>
        <dbReference type="SAM" id="SignalP"/>
    </source>
</evidence>
<dbReference type="InterPro" id="IPR005064">
    <property type="entry name" value="BUG"/>
</dbReference>
<dbReference type="AlphaFoldDB" id="A0A2S0IB70"/>
<proteinExistence type="inferred from homology"/>
<dbReference type="PIRSF" id="PIRSF017082">
    <property type="entry name" value="YflP"/>
    <property type="match status" value="1"/>
</dbReference>
<reference evidence="3 4" key="1">
    <citation type="submission" date="2017-09" db="EMBL/GenBank/DDBJ databases">
        <title>Genomic, metabolic, and phenotypic characteristics of bacterial isolates from the natural microbiome of the model nematode Caenorhabditis elegans.</title>
        <authorList>
            <person name="Zimmermann J."/>
            <person name="Obeng N."/>
            <person name="Yang W."/>
            <person name="Obeng O."/>
            <person name="Kissoyan K."/>
            <person name="Pees B."/>
            <person name="Dirksen P."/>
            <person name="Hoppner M."/>
            <person name="Franke A."/>
            <person name="Rosenstiel P."/>
            <person name="Leippe M."/>
            <person name="Dierking K."/>
            <person name="Kaleta C."/>
            <person name="Schulenburg H."/>
        </authorList>
    </citation>
    <scope>NUCLEOTIDE SEQUENCE [LARGE SCALE GENOMIC DNA]</scope>
    <source>
        <strain evidence="3 4">MYb73</strain>
    </source>
</reference>
<dbReference type="Proteomes" id="UP000239477">
    <property type="component" value="Chromosome"/>
</dbReference>
<feature type="chain" id="PRO_5015440804" evidence="2">
    <location>
        <begin position="40"/>
        <end position="339"/>
    </location>
</feature>
<evidence type="ECO:0000256" key="1">
    <source>
        <dbReference type="ARBA" id="ARBA00006987"/>
    </source>
</evidence>
<dbReference type="InterPro" id="IPR006311">
    <property type="entry name" value="TAT_signal"/>
</dbReference>
<name>A0A2S0IB70_9BURK</name>
<sequence>MTFLRKDASMKRMTDLGRRAALKAMLSAAALCALPQAGAAQAWPDKPIRIIVPYAAGQGADVLARLVFQELGKRLNQPVVIENRAGAGGNIGSAAAARAPADGYTFLFGTNATNAANEFLYANPGYDAAADFSGVAMIGLLPMVICTSDADLPANSVPALIERARANPNALNVGLPSTTAQVVFAEFVKSAQAPLFAVKYKASGQSLTDTMGRQIPLAIDTVTAARPHLASGKLRAVAITSLKGSEMLPGVQSVAEQGVQGFDVVAWDALFAPRGTPPTIVRELGEHIRQVLEQPDMRRKMLDIGVEPLVMPPAQLDAFVEDERKKWGDIIRAAGIRIE</sequence>
<dbReference type="PANTHER" id="PTHR42928">
    <property type="entry name" value="TRICARBOXYLATE-BINDING PROTEIN"/>
    <property type="match status" value="1"/>
</dbReference>
<gene>
    <name evidence="3" type="ORF">CLM73_20400</name>
</gene>
<evidence type="ECO:0000313" key="4">
    <source>
        <dbReference type="Proteomes" id="UP000239477"/>
    </source>
</evidence>
<comment type="similarity">
    <text evidence="1">Belongs to the UPF0065 (bug) family.</text>
</comment>
<dbReference type="EMBL" id="CP023270">
    <property type="protein sequence ID" value="AVJ29280.1"/>
    <property type="molecule type" value="Genomic_DNA"/>
</dbReference>
<dbReference type="Gene3D" id="3.40.190.10">
    <property type="entry name" value="Periplasmic binding protein-like II"/>
    <property type="match status" value="1"/>
</dbReference>
<organism evidence="3 4">
    <name type="scientific">Achromobacter spanius</name>
    <dbReference type="NCBI Taxonomy" id="217203"/>
    <lineage>
        <taxon>Bacteria</taxon>
        <taxon>Pseudomonadati</taxon>
        <taxon>Pseudomonadota</taxon>
        <taxon>Betaproteobacteria</taxon>
        <taxon>Burkholderiales</taxon>
        <taxon>Alcaligenaceae</taxon>
        <taxon>Achromobacter</taxon>
    </lineage>
</organism>
<dbReference type="Pfam" id="PF03401">
    <property type="entry name" value="TctC"/>
    <property type="match status" value="1"/>
</dbReference>
<dbReference type="InterPro" id="IPR042100">
    <property type="entry name" value="Bug_dom1"/>
</dbReference>
<evidence type="ECO:0000313" key="3">
    <source>
        <dbReference type="EMBL" id="AVJ29280.1"/>
    </source>
</evidence>